<dbReference type="AlphaFoldDB" id="A0A382VYQ8"/>
<feature type="non-terminal residue" evidence="2">
    <location>
        <position position="106"/>
    </location>
</feature>
<evidence type="ECO:0000256" key="1">
    <source>
        <dbReference type="ARBA" id="ARBA00022723"/>
    </source>
</evidence>
<dbReference type="PANTHER" id="PTHR48073">
    <property type="entry name" value="O-SUCCINYLBENZOATE SYNTHASE-RELATED"/>
    <property type="match status" value="1"/>
</dbReference>
<dbReference type="InterPro" id="IPR029017">
    <property type="entry name" value="Enolase-like_N"/>
</dbReference>
<dbReference type="GO" id="GO:0046872">
    <property type="term" value="F:metal ion binding"/>
    <property type="evidence" value="ECO:0007669"/>
    <property type="project" value="UniProtKB-KW"/>
</dbReference>
<gene>
    <name evidence="2" type="ORF">METZ01_LOCUS404487</name>
</gene>
<dbReference type="PANTHER" id="PTHR48073:SF2">
    <property type="entry name" value="O-SUCCINYLBENZOATE SYNTHASE"/>
    <property type="match status" value="1"/>
</dbReference>
<dbReference type="Gene3D" id="3.20.20.120">
    <property type="entry name" value="Enolase-like C-terminal domain"/>
    <property type="match status" value="1"/>
</dbReference>
<name>A0A382VYQ8_9ZZZZ</name>
<organism evidence="2">
    <name type="scientific">marine metagenome</name>
    <dbReference type="NCBI Taxonomy" id="408172"/>
    <lineage>
        <taxon>unclassified sequences</taxon>
        <taxon>metagenomes</taxon>
        <taxon>ecological metagenomes</taxon>
    </lineage>
</organism>
<dbReference type="Gene3D" id="3.30.390.10">
    <property type="entry name" value="Enolase-like, N-terminal domain"/>
    <property type="match status" value="1"/>
</dbReference>
<dbReference type="InterPro" id="IPR036849">
    <property type="entry name" value="Enolase-like_C_sf"/>
</dbReference>
<evidence type="ECO:0000313" key="2">
    <source>
        <dbReference type="EMBL" id="SVD51633.1"/>
    </source>
</evidence>
<dbReference type="SUPFAM" id="SSF54826">
    <property type="entry name" value="Enolase N-terminal domain-like"/>
    <property type="match status" value="1"/>
</dbReference>
<protein>
    <recommendedName>
        <fullName evidence="3">Mandelate racemase/muconate lactonizing enzyme N-terminal domain-containing protein</fullName>
    </recommendedName>
</protein>
<keyword evidence="1" id="KW-0479">Metal-binding</keyword>
<dbReference type="SUPFAM" id="SSF51604">
    <property type="entry name" value="Enolase C-terminal domain-like"/>
    <property type="match status" value="1"/>
</dbReference>
<proteinExistence type="predicted"/>
<evidence type="ECO:0008006" key="3">
    <source>
        <dbReference type="Google" id="ProtNLM"/>
    </source>
</evidence>
<reference evidence="2" key="1">
    <citation type="submission" date="2018-05" db="EMBL/GenBank/DDBJ databases">
        <authorList>
            <person name="Lanie J.A."/>
            <person name="Ng W.-L."/>
            <person name="Kazmierczak K.M."/>
            <person name="Andrzejewski T.M."/>
            <person name="Davidsen T.M."/>
            <person name="Wayne K.J."/>
            <person name="Tettelin H."/>
            <person name="Glass J.I."/>
            <person name="Rusch D."/>
            <person name="Podicherti R."/>
            <person name="Tsui H.-C.T."/>
            <person name="Winkler M.E."/>
        </authorList>
    </citation>
    <scope>NUCLEOTIDE SEQUENCE</scope>
</reference>
<accession>A0A382VYQ8</accession>
<sequence length="106" mass="11698">MVGKNISSFFQITDLIEKELSKDPGSRAAFNIALHDAFCKSSNISLSKFLGTKIAPLPTSVTVGIKGVKETLAEIEEYCDAGFKHIKIKLGQQIDQDIERILKTQE</sequence>
<dbReference type="EMBL" id="UINC01155655">
    <property type="protein sequence ID" value="SVD51633.1"/>
    <property type="molecule type" value="Genomic_DNA"/>
</dbReference>